<sequence length="85" mass="9453">MNYLTFLIRPCLIATLLTLSISQNTLATTCNSQHECYTYASHSNEYHQESHHGGHPYATGITIMAVTLITTKIAKSALKSWLTKP</sequence>
<feature type="signal peptide" evidence="1">
    <location>
        <begin position="1"/>
        <end position="27"/>
    </location>
</feature>
<keyword evidence="1" id="KW-0732">Signal</keyword>
<gene>
    <name evidence="2" type="ORF">KME32_26920</name>
</gene>
<evidence type="ECO:0000313" key="2">
    <source>
        <dbReference type="EMBL" id="MBW4564689.1"/>
    </source>
</evidence>
<evidence type="ECO:0000313" key="3">
    <source>
        <dbReference type="Proteomes" id="UP000715781"/>
    </source>
</evidence>
<name>A0A951Q2N0_9NOST</name>
<organism evidence="2 3">
    <name type="scientific">Mojavia pulchra JT2-VF2</name>
    <dbReference type="NCBI Taxonomy" id="287848"/>
    <lineage>
        <taxon>Bacteria</taxon>
        <taxon>Bacillati</taxon>
        <taxon>Cyanobacteriota</taxon>
        <taxon>Cyanophyceae</taxon>
        <taxon>Nostocales</taxon>
        <taxon>Nostocaceae</taxon>
    </lineage>
</organism>
<protein>
    <submittedName>
        <fullName evidence="2">Uncharacterized protein</fullName>
    </submittedName>
</protein>
<feature type="chain" id="PRO_5038110966" evidence="1">
    <location>
        <begin position="28"/>
        <end position="85"/>
    </location>
</feature>
<reference evidence="2" key="2">
    <citation type="journal article" date="2022" name="Microbiol. Resour. Announc.">
        <title>Metagenome Sequencing to Explore Phylogenomics of Terrestrial Cyanobacteria.</title>
        <authorList>
            <person name="Ward R.D."/>
            <person name="Stajich J.E."/>
            <person name="Johansen J.R."/>
            <person name="Huntemann M."/>
            <person name="Clum A."/>
            <person name="Foster B."/>
            <person name="Foster B."/>
            <person name="Roux S."/>
            <person name="Palaniappan K."/>
            <person name="Varghese N."/>
            <person name="Mukherjee S."/>
            <person name="Reddy T.B.K."/>
            <person name="Daum C."/>
            <person name="Copeland A."/>
            <person name="Chen I.A."/>
            <person name="Ivanova N.N."/>
            <person name="Kyrpides N.C."/>
            <person name="Shapiro N."/>
            <person name="Eloe-Fadrosh E.A."/>
            <person name="Pietrasiak N."/>
        </authorList>
    </citation>
    <scope>NUCLEOTIDE SEQUENCE</scope>
    <source>
        <strain evidence="2">JT2-VF2</strain>
    </source>
</reference>
<evidence type="ECO:0000256" key="1">
    <source>
        <dbReference type="SAM" id="SignalP"/>
    </source>
</evidence>
<dbReference type="AlphaFoldDB" id="A0A951Q2N0"/>
<dbReference type="Proteomes" id="UP000715781">
    <property type="component" value="Unassembled WGS sequence"/>
</dbReference>
<reference evidence="2" key="1">
    <citation type="submission" date="2021-05" db="EMBL/GenBank/DDBJ databases">
        <authorList>
            <person name="Pietrasiak N."/>
            <person name="Ward R."/>
            <person name="Stajich J.E."/>
            <person name="Kurbessoian T."/>
        </authorList>
    </citation>
    <scope>NUCLEOTIDE SEQUENCE</scope>
    <source>
        <strain evidence="2">JT2-VF2</strain>
    </source>
</reference>
<comment type="caution">
    <text evidence="2">The sequence shown here is derived from an EMBL/GenBank/DDBJ whole genome shotgun (WGS) entry which is preliminary data.</text>
</comment>
<accession>A0A951Q2N0</accession>
<dbReference type="EMBL" id="JAHHHN010000025">
    <property type="protein sequence ID" value="MBW4564689.1"/>
    <property type="molecule type" value="Genomic_DNA"/>
</dbReference>
<proteinExistence type="predicted"/>